<reference evidence="1 2" key="1">
    <citation type="submission" date="2018-06" db="EMBL/GenBank/DDBJ databases">
        <title>The Genome of Cuscuta australis (Dodder) Provides Insight into the Evolution of Plant Parasitism.</title>
        <authorList>
            <person name="Liu H."/>
        </authorList>
    </citation>
    <scope>NUCLEOTIDE SEQUENCE [LARGE SCALE GENOMIC DNA]</scope>
    <source>
        <strain evidence="2">cv. Yunnan</strain>
        <tissue evidence="1">Vines</tissue>
    </source>
</reference>
<evidence type="ECO:0000313" key="1">
    <source>
        <dbReference type="EMBL" id="RAL40524.1"/>
    </source>
</evidence>
<accession>A0A328D535</accession>
<dbReference type="AlphaFoldDB" id="A0A328D535"/>
<name>A0A328D535_9ASTE</name>
<sequence>MADLVQLADLMNSVIRLCVSSNSDLAFLPSELKHFFWMIAYFKYDKRQQKLKQEINFHLSTKLLGPARMLNDEDLMHMSSGFSEINILEGITLITGWLGNRRLRLFE</sequence>
<dbReference type="EMBL" id="NQVE01000194">
    <property type="protein sequence ID" value="RAL40524.1"/>
    <property type="molecule type" value="Genomic_DNA"/>
</dbReference>
<dbReference type="Proteomes" id="UP000249390">
    <property type="component" value="Unassembled WGS sequence"/>
</dbReference>
<protein>
    <submittedName>
        <fullName evidence="1">Uncharacterized protein</fullName>
    </submittedName>
</protein>
<comment type="caution">
    <text evidence="1">The sequence shown here is derived from an EMBL/GenBank/DDBJ whole genome shotgun (WGS) entry which is preliminary data.</text>
</comment>
<gene>
    <name evidence="1" type="ORF">DM860_006594</name>
</gene>
<proteinExistence type="predicted"/>
<keyword evidence="2" id="KW-1185">Reference proteome</keyword>
<organism evidence="1 2">
    <name type="scientific">Cuscuta australis</name>
    <dbReference type="NCBI Taxonomy" id="267555"/>
    <lineage>
        <taxon>Eukaryota</taxon>
        <taxon>Viridiplantae</taxon>
        <taxon>Streptophyta</taxon>
        <taxon>Embryophyta</taxon>
        <taxon>Tracheophyta</taxon>
        <taxon>Spermatophyta</taxon>
        <taxon>Magnoliopsida</taxon>
        <taxon>eudicotyledons</taxon>
        <taxon>Gunneridae</taxon>
        <taxon>Pentapetalae</taxon>
        <taxon>asterids</taxon>
        <taxon>lamiids</taxon>
        <taxon>Solanales</taxon>
        <taxon>Convolvulaceae</taxon>
        <taxon>Cuscuteae</taxon>
        <taxon>Cuscuta</taxon>
        <taxon>Cuscuta subgen. Grammica</taxon>
        <taxon>Cuscuta sect. Cleistogrammica</taxon>
    </lineage>
</organism>
<evidence type="ECO:0000313" key="2">
    <source>
        <dbReference type="Proteomes" id="UP000249390"/>
    </source>
</evidence>